<evidence type="ECO:0000259" key="1">
    <source>
        <dbReference type="Pfam" id="PF09000"/>
    </source>
</evidence>
<organism evidence="2">
    <name type="scientific">Pseudomonas syringae CC1417</name>
    <dbReference type="NCBI Taxonomy" id="1357272"/>
    <lineage>
        <taxon>Bacteria</taxon>
        <taxon>Pseudomonadati</taxon>
        <taxon>Pseudomonadota</taxon>
        <taxon>Gammaproteobacteria</taxon>
        <taxon>Pseudomonadales</taxon>
        <taxon>Pseudomonadaceae</taxon>
        <taxon>Pseudomonas</taxon>
        <taxon>Pseudomonas syringae</taxon>
    </lineage>
</organism>
<protein>
    <submittedName>
        <fullName evidence="2">Colicin E3/pyocin S6 family cytotoxin</fullName>
    </submittedName>
</protein>
<gene>
    <name evidence="2" type="ORF">N011_09040</name>
</gene>
<dbReference type="InterPro" id="IPR009105">
    <property type="entry name" value="Colicin_E3_ribonuclease"/>
</dbReference>
<dbReference type="GO" id="GO:0003723">
    <property type="term" value="F:RNA binding"/>
    <property type="evidence" value="ECO:0007669"/>
    <property type="project" value="InterPro"/>
</dbReference>
<dbReference type="GO" id="GO:0043022">
    <property type="term" value="F:ribosome binding"/>
    <property type="evidence" value="ECO:0007669"/>
    <property type="project" value="InterPro"/>
</dbReference>
<dbReference type="EMBL" id="CP159362">
    <property type="protein sequence ID" value="XCN69409.1"/>
    <property type="molecule type" value="Genomic_DNA"/>
</dbReference>
<accession>A0AAU8LMS6</accession>
<feature type="domain" description="Colicin E3-like ribonuclease" evidence="1">
    <location>
        <begin position="17"/>
        <end position="74"/>
    </location>
</feature>
<dbReference type="SUPFAM" id="SSF63840">
    <property type="entry name" value="Ribonuclease domain of colicin E3"/>
    <property type="match status" value="1"/>
</dbReference>
<proteinExistence type="predicted"/>
<name>A0AAU8LMS6_PSESX</name>
<dbReference type="GO" id="GO:0016788">
    <property type="term" value="F:hydrolase activity, acting on ester bonds"/>
    <property type="evidence" value="ECO:0007669"/>
    <property type="project" value="InterPro"/>
</dbReference>
<reference evidence="2" key="2">
    <citation type="submission" date="2024-07" db="EMBL/GenBank/DDBJ databases">
        <title>A complete genome sequence for Pseudomonas syringae CC1417.</title>
        <authorList>
            <person name="Baltrus D.A."/>
        </authorList>
    </citation>
    <scope>NUCLEOTIDE SEQUENCE</scope>
    <source>
        <strain evidence="2">CC1417</strain>
    </source>
</reference>
<dbReference type="RefSeq" id="WP_024694186.1">
    <property type="nucleotide sequence ID" value="NZ_CP159362.1"/>
</dbReference>
<dbReference type="Pfam" id="PF09000">
    <property type="entry name" value="Cytotoxic"/>
    <property type="match status" value="1"/>
</dbReference>
<sequence length="78" mass="9044">MGGIARPKPSIVDSFKKHKVEGGRQYYFDPNEQRYYSWDSLHGEFEVFDKRGYHLGSVCPKTGITLKPPVRGRRFNPN</sequence>
<evidence type="ECO:0000313" key="2">
    <source>
        <dbReference type="EMBL" id="XCN69409.1"/>
    </source>
</evidence>
<dbReference type="InterPro" id="IPR036725">
    <property type="entry name" value="ColE3_ribonuclease_sf"/>
</dbReference>
<dbReference type="AlphaFoldDB" id="A0AAU8LMS6"/>
<reference evidence="2" key="1">
    <citation type="journal article" date="2014" name="Genome Announc.">
        <title>Draft Genome Sequences of a Phylogenetically Diverse Suite of Pseudomonas syringae Strains from Multiple Source Populations.</title>
        <authorList>
            <person name="Baltrus D.A."/>
            <person name="Yourstone S."/>
            <person name="Lind A."/>
            <person name="Guilbaud C."/>
            <person name="Sands D.C."/>
            <person name="Jones C.D."/>
            <person name="Morris C.E."/>
            <person name="Dangl J.L."/>
        </authorList>
    </citation>
    <scope>NUCLEOTIDE SEQUENCE</scope>
    <source>
        <strain evidence="2">CC1417</strain>
    </source>
</reference>
<dbReference type="Gene3D" id="3.10.380.10">
    <property type="entry name" value="Colicin E3-like ribonuclease domain"/>
    <property type="match status" value="1"/>
</dbReference>